<sequence>MQIYTVLRLLDLLYFLQLFYLRYSMANKGEVSKTGSVSKFQTYEKVDETQKNLKDTIKAKINRRNLSAAPFYLNGAIQINNASNVHLGNSVSIGNNPSIEIQKPPEPKPELSPALTALFENEEEVTNLHRLAVDSHIGSDWRFLGQELAGFSNGQMDQLEEPFKANHYEFREVIYQMLLMWEGHCETTPTVGMLATALWKCKMYSAVISLLERVKDSHK</sequence>
<organism evidence="1">
    <name type="scientific">Daphnia magna</name>
    <dbReference type="NCBI Taxonomy" id="35525"/>
    <lineage>
        <taxon>Eukaryota</taxon>
        <taxon>Metazoa</taxon>
        <taxon>Ecdysozoa</taxon>
        <taxon>Arthropoda</taxon>
        <taxon>Crustacea</taxon>
        <taxon>Branchiopoda</taxon>
        <taxon>Diplostraca</taxon>
        <taxon>Cladocera</taxon>
        <taxon>Anomopoda</taxon>
        <taxon>Daphniidae</taxon>
        <taxon>Daphnia</taxon>
    </lineage>
</organism>
<dbReference type="InterPro" id="IPR000488">
    <property type="entry name" value="Death_dom"/>
</dbReference>
<dbReference type="GO" id="GO:0007165">
    <property type="term" value="P:signal transduction"/>
    <property type="evidence" value="ECO:0007669"/>
    <property type="project" value="InterPro"/>
</dbReference>
<accession>A0A0P5F9I8</accession>
<dbReference type="Pfam" id="PF00531">
    <property type="entry name" value="Death"/>
    <property type="match status" value="1"/>
</dbReference>
<dbReference type="EMBL" id="GDIP01245413">
    <property type="protein sequence ID" value="JAI77988.1"/>
    <property type="molecule type" value="Transcribed_RNA"/>
</dbReference>
<name>A0A0P5F9I8_9CRUS</name>
<protein>
    <submittedName>
        <fullName evidence="1">Immune deficiency</fullName>
    </submittedName>
</protein>
<proteinExistence type="predicted"/>
<dbReference type="SUPFAM" id="SSF47986">
    <property type="entry name" value="DEATH domain"/>
    <property type="match status" value="1"/>
</dbReference>
<dbReference type="InterPro" id="IPR011029">
    <property type="entry name" value="DEATH-like_dom_sf"/>
</dbReference>
<reference evidence="1" key="1">
    <citation type="submission" date="2015-10" db="EMBL/GenBank/DDBJ databases">
        <title>Daphnia magna gene sets from two clonal populations assembled and annotated with EvidentialGene.</title>
        <authorList>
            <person name="Gilbert D."/>
            <person name="Podicheti R."/>
            <person name="Orsini L."/>
            <person name="Colbourne J."/>
            <person name="Pfrender M."/>
        </authorList>
    </citation>
    <scope>NUCLEOTIDE SEQUENCE</scope>
</reference>
<dbReference type="Gene3D" id="1.10.533.10">
    <property type="entry name" value="Death Domain, Fas"/>
    <property type="match status" value="1"/>
</dbReference>
<dbReference type="PROSITE" id="PS50017">
    <property type="entry name" value="DEATH_DOMAIN"/>
    <property type="match status" value="1"/>
</dbReference>
<dbReference type="AlphaFoldDB" id="A0A0P5F9I8"/>
<reference evidence="1" key="2">
    <citation type="submission" date="2015-10" db="EMBL/GenBank/DDBJ databases">
        <authorList>
            <person name="Gilbert D.G."/>
        </authorList>
    </citation>
    <scope>NUCLEOTIDE SEQUENCE</scope>
</reference>
<evidence type="ECO:0000313" key="1">
    <source>
        <dbReference type="EMBL" id="JAI77988.1"/>
    </source>
</evidence>
<dbReference type="OrthoDB" id="535509at2759"/>
<dbReference type="CDD" id="cd01670">
    <property type="entry name" value="Death"/>
    <property type="match status" value="1"/>
</dbReference>